<protein>
    <submittedName>
        <fullName evidence="1">Uncharacterized protein</fullName>
    </submittedName>
</protein>
<proteinExistence type="predicted"/>
<reference evidence="1 2" key="1">
    <citation type="submission" date="2014-05" db="EMBL/GenBank/DDBJ databases">
        <title>Genome Announcement of Sphingobium lucknowense F2.</title>
        <authorList>
            <person name="Lal R."/>
            <person name="Negi V."/>
            <person name="Lata P."/>
            <person name="Sangwan N."/>
            <person name="Gupta S.K."/>
            <person name="Rao D.L.N."/>
            <person name="Das S."/>
        </authorList>
    </citation>
    <scope>NUCLEOTIDE SEQUENCE [LARGE SCALE GENOMIC DNA]</scope>
    <source>
        <strain evidence="1 2">F2</strain>
    </source>
</reference>
<evidence type="ECO:0000313" key="1">
    <source>
        <dbReference type="EMBL" id="KER37645.1"/>
    </source>
</evidence>
<accession>A0A8E0WUH6</accession>
<dbReference type="Proteomes" id="UP000028135">
    <property type="component" value="Unassembled WGS sequence"/>
</dbReference>
<dbReference type="RefSeq" id="WP_020818285.1">
    <property type="nucleotide sequence ID" value="NZ_JANF02000012.1"/>
</dbReference>
<name>A0A8E0WUH6_9SPHN</name>
<sequence length="86" mass="9264">MNHILLMMATALFGAERTGYRVTDLDAAVASAVHHDATRLITSFLDPIGRDVVVQWAGPHAEGDRRSAILRSPGGYIAEIHASVKP</sequence>
<gene>
    <name evidence="1" type="ORF">AL00_04345</name>
</gene>
<organism evidence="1 2">
    <name type="scientific">Sphingobium indicum F2</name>
    <dbReference type="NCBI Taxonomy" id="1450518"/>
    <lineage>
        <taxon>Bacteria</taxon>
        <taxon>Pseudomonadati</taxon>
        <taxon>Pseudomonadota</taxon>
        <taxon>Alphaproteobacteria</taxon>
        <taxon>Sphingomonadales</taxon>
        <taxon>Sphingomonadaceae</taxon>
        <taxon>Sphingobium</taxon>
    </lineage>
</organism>
<dbReference type="EMBL" id="JANF02000012">
    <property type="protein sequence ID" value="KER37645.1"/>
    <property type="molecule type" value="Genomic_DNA"/>
</dbReference>
<comment type="caution">
    <text evidence="1">The sequence shown here is derived from an EMBL/GenBank/DDBJ whole genome shotgun (WGS) entry which is preliminary data.</text>
</comment>
<dbReference type="AlphaFoldDB" id="A0A8E0WUH6"/>
<evidence type="ECO:0000313" key="2">
    <source>
        <dbReference type="Proteomes" id="UP000028135"/>
    </source>
</evidence>